<dbReference type="AlphaFoldDB" id="A0A183K8K1"/>
<keyword evidence="1" id="KW-1133">Transmembrane helix</keyword>
<dbReference type="Proteomes" id="UP000279833">
    <property type="component" value="Unassembled WGS sequence"/>
</dbReference>
<keyword evidence="3" id="KW-1185">Reference proteome</keyword>
<accession>A0A183K8K1</accession>
<keyword evidence="1" id="KW-0472">Membrane</keyword>
<evidence type="ECO:0000313" key="4">
    <source>
        <dbReference type="WBParaSite" id="SCUD_0001133001-mRNA-1"/>
    </source>
</evidence>
<feature type="transmembrane region" description="Helical" evidence="1">
    <location>
        <begin position="24"/>
        <end position="47"/>
    </location>
</feature>
<organism evidence="4">
    <name type="scientific">Schistosoma curassoni</name>
    <dbReference type="NCBI Taxonomy" id="6186"/>
    <lineage>
        <taxon>Eukaryota</taxon>
        <taxon>Metazoa</taxon>
        <taxon>Spiralia</taxon>
        <taxon>Lophotrochozoa</taxon>
        <taxon>Platyhelminthes</taxon>
        <taxon>Trematoda</taxon>
        <taxon>Digenea</taxon>
        <taxon>Strigeidida</taxon>
        <taxon>Schistosomatoidea</taxon>
        <taxon>Schistosomatidae</taxon>
        <taxon>Schistosoma</taxon>
    </lineage>
</organism>
<keyword evidence="1" id="KW-0812">Transmembrane</keyword>
<evidence type="ECO:0000313" key="2">
    <source>
        <dbReference type="EMBL" id="VDP44073.1"/>
    </source>
</evidence>
<evidence type="ECO:0000313" key="3">
    <source>
        <dbReference type="Proteomes" id="UP000279833"/>
    </source>
</evidence>
<evidence type="ECO:0000256" key="1">
    <source>
        <dbReference type="SAM" id="Phobius"/>
    </source>
</evidence>
<reference evidence="2 3" key="2">
    <citation type="submission" date="2018-11" db="EMBL/GenBank/DDBJ databases">
        <authorList>
            <consortium name="Pathogen Informatics"/>
        </authorList>
    </citation>
    <scope>NUCLEOTIDE SEQUENCE [LARGE SCALE GENOMIC DNA]</scope>
    <source>
        <strain evidence="2">Dakar</strain>
        <strain evidence="3">Dakar, Senegal</strain>
    </source>
</reference>
<proteinExistence type="predicted"/>
<protein>
    <submittedName>
        <fullName evidence="4">Secreted protein</fullName>
    </submittedName>
</protein>
<gene>
    <name evidence="2" type="ORF">SCUD_LOCUS11334</name>
</gene>
<name>A0A183K8K1_9TREM</name>
<dbReference type="WBParaSite" id="SCUD_0001133001-mRNA-1">
    <property type="protein sequence ID" value="SCUD_0001133001-mRNA-1"/>
    <property type="gene ID" value="SCUD_0001133001"/>
</dbReference>
<sequence length="96" mass="10219">MWSIFAVTAASTFSASAGMLSGPVALPLLVCLMVMLISSIVSGPTLIGESVGVASMFGLPSKWSSPLFDVSQRLTAAYRRIALQHHCNRWQAHNLG</sequence>
<dbReference type="EMBL" id="UZAK01034341">
    <property type="protein sequence ID" value="VDP44073.1"/>
    <property type="molecule type" value="Genomic_DNA"/>
</dbReference>
<reference evidence="4" key="1">
    <citation type="submission" date="2016-06" db="UniProtKB">
        <authorList>
            <consortium name="WormBaseParasite"/>
        </authorList>
    </citation>
    <scope>IDENTIFICATION</scope>
</reference>